<evidence type="ECO:0000313" key="6">
    <source>
        <dbReference type="Proteomes" id="UP001154078"/>
    </source>
</evidence>
<dbReference type="InterPro" id="IPR000668">
    <property type="entry name" value="Peptidase_C1A_C"/>
</dbReference>
<evidence type="ECO:0000259" key="4">
    <source>
        <dbReference type="PROSITE" id="PS50958"/>
    </source>
</evidence>
<feature type="chain" id="PRO_5040327192" description="SMB domain-containing protein" evidence="3">
    <location>
        <begin position="21"/>
        <end position="469"/>
    </location>
</feature>
<dbReference type="InterPro" id="IPR038765">
    <property type="entry name" value="Papain-like_cys_pep_sf"/>
</dbReference>
<dbReference type="SUPFAM" id="SSF57603">
    <property type="entry name" value="FnI-like domain"/>
    <property type="match status" value="1"/>
</dbReference>
<feature type="signal peptide" evidence="3">
    <location>
        <begin position="1"/>
        <end position="20"/>
    </location>
</feature>
<dbReference type="Pfam" id="PF00112">
    <property type="entry name" value="Peptidase_C1"/>
    <property type="match status" value="1"/>
</dbReference>
<dbReference type="GO" id="GO:0008234">
    <property type="term" value="F:cysteine-type peptidase activity"/>
    <property type="evidence" value="ECO:0007669"/>
    <property type="project" value="InterPro"/>
</dbReference>
<dbReference type="InterPro" id="IPR013128">
    <property type="entry name" value="Peptidase_C1A"/>
</dbReference>
<keyword evidence="6" id="KW-1185">Reference proteome</keyword>
<organism evidence="5 6">
    <name type="scientific">Brassicogethes aeneus</name>
    <name type="common">Rape pollen beetle</name>
    <name type="synonym">Meligethes aeneus</name>
    <dbReference type="NCBI Taxonomy" id="1431903"/>
    <lineage>
        <taxon>Eukaryota</taxon>
        <taxon>Metazoa</taxon>
        <taxon>Ecdysozoa</taxon>
        <taxon>Arthropoda</taxon>
        <taxon>Hexapoda</taxon>
        <taxon>Insecta</taxon>
        <taxon>Pterygota</taxon>
        <taxon>Neoptera</taxon>
        <taxon>Endopterygota</taxon>
        <taxon>Coleoptera</taxon>
        <taxon>Polyphaga</taxon>
        <taxon>Cucujiformia</taxon>
        <taxon>Nitidulidae</taxon>
        <taxon>Meligethinae</taxon>
        <taxon>Brassicogethes</taxon>
    </lineage>
</organism>
<proteinExistence type="inferred from homology"/>
<dbReference type="InterPro" id="IPR001212">
    <property type="entry name" value="Somatomedin_B_dom"/>
</dbReference>
<comment type="similarity">
    <text evidence="1">Belongs to the peptidase C1 family.</text>
</comment>
<dbReference type="PANTHER" id="PTHR12411">
    <property type="entry name" value="CYSTEINE PROTEASE FAMILY C1-RELATED"/>
    <property type="match status" value="1"/>
</dbReference>
<evidence type="ECO:0000256" key="2">
    <source>
        <dbReference type="ARBA" id="ARBA00023157"/>
    </source>
</evidence>
<name>A0A9P0AX81_BRAAE</name>
<dbReference type="PROSITE" id="PS50958">
    <property type="entry name" value="SMB_2"/>
    <property type="match status" value="1"/>
</dbReference>
<dbReference type="Gene3D" id="3.90.70.10">
    <property type="entry name" value="Cysteine proteinases"/>
    <property type="match status" value="1"/>
</dbReference>
<evidence type="ECO:0000256" key="3">
    <source>
        <dbReference type="SAM" id="SignalP"/>
    </source>
</evidence>
<sequence>MWTVRWSGLTLLISLTVIRAQIEDDFSDLPGPYCESRNTCCDGRQDECAVPILETLCYCDSFCNATGTGSHNDCCPDYYSFCRGVVRTTTFRPSTRPPPDFPGFILRCDYKGKTHRPNQPFKDNCNTCTCVDAGGRAEIQCEQNTCLVDDKIIYTVNNKPDLGWTATNYSDFYGRTLDEGMTLRLGSLRPYAVSEMLPTIKKNNDPSRLPREFDIERKWSGVGLTKIQDQGWCSSSWAVSSTSVASDRFSIISQGMERVQLSTQNLLSCFKGRKIHETCKAGRVDQAWQFMKKFGVVDEPCFPYLGKEKTCTIKMRGDLRRANCAAPSSGRTQRYKVGPAYKLRNETDIMFDIMKSGPVQATMKVHHDFFSYRSGIYQLSDLSLYDDQKYVNEMHSVKIVGWGEENTINGVKKYWKVANSWGRHWGENGYFRIARGVNECEIETYVVGVWPEIEEHIELNSRYFSENRI</sequence>
<dbReference type="Proteomes" id="UP001154078">
    <property type="component" value="Chromosome 2"/>
</dbReference>
<keyword evidence="3" id="KW-0732">Signal</keyword>
<gene>
    <name evidence="5" type="ORF">MELIAE_LOCUS3544</name>
</gene>
<dbReference type="SUPFAM" id="SSF54001">
    <property type="entry name" value="Cysteine proteinases"/>
    <property type="match status" value="1"/>
</dbReference>
<evidence type="ECO:0000313" key="5">
    <source>
        <dbReference type="EMBL" id="CAH0550807.1"/>
    </source>
</evidence>
<evidence type="ECO:0000256" key="1">
    <source>
        <dbReference type="ARBA" id="ARBA00008455"/>
    </source>
</evidence>
<dbReference type="AlphaFoldDB" id="A0A9P0AX81"/>
<feature type="domain" description="SMB" evidence="4">
    <location>
        <begin position="36"/>
        <end position="89"/>
    </location>
</feature>
<dbReference type="OrthoDB" id="3789175at2759"/>
<accession>A0A9P0AX81</accession>
<dbReference type="SMART" id="SM00645">
    <property type="entry name" value="Pept_C1"/>
    <property type="match status" value="1"/>
</dbReference>
<protein>
    <recommendedName>
        <fullName evidence="4">SMB domain-containing protein</fullName>
    </recommendedName>
</protein>
<dbReference type="GO" id="GO:0006508">
    <property type="term" value="P:proteolysis"/>
    <property type="evidence" value="ECO:0007669"/>
    <property type="project" value="InterPro"/>
</dbReference>
<dbReference type="EMBL" id="OV121133">
    <property type="protein sequence ID" value="CAH0550807.1"/>
    <property type="molecule type" value="Genomic_DNA"/>
</dbReference>
<keyword evidence="2" id="KW-1015">Disulfide bond</keyword>
<reference evidence="5" key="1">
    <citation type="submission" date="2021-12" db="EMBL/GenBank/DDBJ databases">
        <authorList>
            <person name="King R."/>
        </authorList>
    </citation>
    <scope>NUCLEOTIDE SEQUENCE</scope>
</reference>